<gene>
    <name evidence="4" type="ORF">E1202_17245</name>
</gene>
<dbReference type="SUPFAM" id="SSF51905">
    <property type="entry name" value="FAD/NAD(P)-binding domain"/>
    <property type="match status" value="1"/>
</dbReference>
<protein>
    <submittedName>
        <fullName evidence="4">FAD-binding oxidoreductase</fullName>
    </submittedName>
</protein>
<dbReference type="Proteomes" id="UP000294723">
    <property type="component" value="Unassembled WGS sequence"/>
</dbReference>
<dbReference type="Gene3D" id="3.50.50.60">
    <property type="entry name" value="FAD/NAD(P)-binding domain"/>
    <property type="match status" value="1"/>
</dbReference>
<accession>A0A4R5BPE6</accession>
<dbReference type="PANTHER" id="PTHR13847:SF287">
    <property type="entry name" value="FAD-DEPENDENT OXIDOREDUCTASE DOMAIN-CONTAINING PROTEIN 1"/>
    <property type="match status" value="1"/>
</dbReference>
<proteinExistence type="predicted"/>
<evidence type="ECO:0000259" key="3">
    <source>
        <dbReference type="Pfam" id="PF01266"/>
    </source>
</evidence>
<evidence type="ECO:0000313" key="5">
    <source>
        <dbReference type="Proteomes" id="UP000294723"/>
    </source>
</evidence>
<dbReference type="Pfam" id="PF01266">
    <property type="entry name" value="DAO"/>
    <property type="match status" value="1"/>
</dbReference>
<evidence type="ECO:0000256" key="2">
    <source>
        <dbReference type="SAM" id="MobiDB-lite"/>
    </source>
</evidence>
<sequence>MPEIGTLDTADIAVVGGGIVGLTTALELRKRGFDVVVVEQRFTAFGASGRSAGAIWLQPRRSGPELELTRRGLATYAAYEEELGNTFDLRQQGGLFFYETERQREILEHYVADRRAAGLDAALVSRREAKELSEILPDNALGAVFCSDDAQVDAAAFSRAVNAACMRRGVRIFQNTPVLGTLRRLDAVAGLRTVRGEVHAGAVVWATGAWAVTLRSEGIDLPIETHRVGQLVTQPVSSVRGPVIHGPRGVDRCGALTDLAQFDPADFESGNAHDALLYDDVMTQNTEGSLVIGHTFDGHGSLNPHISMNATRVMIESSMLRTQRFSELGVTGLWAGLVGETADRMPIVDSIDGLFVNVGHSFGIADGPATSEILARRVIGESDPFAARLAVDRAELKASRSASSGREDDSNQDVSIATT</sequence>
<feature type="domain" description="FAD dependent oxidoreductase" evidence="3">
    <location>
        <begin position="11"/>
        <end position="377"/>
    </location>
</feature>
<keyword evidence="5" id="KW-1185">Reference proteome</keyword>
<evidence type="ECO:0000256" key="1">
    <source>
        <dbReference type="ARBA" id="ARBA00023002"/>
    </source>
</evidence>
<reference evidence="4 5" key="1">
    <citation type="submission" date="2019-03" db="EMBL/GenBank/DDBJ databases">
        <title>Draft genome sequences of novel Actinobacteria.</title>
        <authorList>
            <person name="Sahin N."/>
            <person name="Ay H."/>
            <person name="Saygin H."/>
        </authorList>
    </citation>
    <scope>NUCLEOTIDE SEQUENCE [LARGE SCALE GENOMIC DNA]</scope>
    <source>
        <strain evidence="4 5">5K548</strain>
    </source>
</reference>
<dbReference type="AlphaFoldDB" id="A0A4R5BPE6"/>
<organism evidence="4 5">
    <name type="scientific">Saccharopolyspora karakumensis</name>
    <dbReference type="NCBI Taxonomy" id="2530386"/>
    <lineage>
        <taxon>Bacteria</taxon>
        <taxon>Bacillati</taxon>
        <taxon>Actinomycetota</taxon>
        <taxon>Actinomycetes</taxon>
        <taxon>Pseudonocardiales</taxon>
        <taxon>Pseudonocardiaceae</taxon>
        <taxon>Saccharopolyspora</taxon>
    </lineage>
</organism>
<dbReference type="EMBL" id="SMLA01000025">
    <property type="protein sequence ID" value="TDD87060.1"/>
    <property type="molecule type" value="Genomic_DNA"/>
</dbReference>
<keyword evidence="1" id="KW-0560">Oxidoreductase</keyword>
<name>A0A4R5BPE6_9PSEU</name>
<dbReference type="InterPro" id="IPR036188">
    <property type="entry name" value="FAD/NAD-bd_sf"/>
</dbReference>
<dbReference type="PANTHER" id="PTHR13847">
    <property type="entry name" value="SARCOSINE DEHYDROGENASE-RELATED"/>
    <property type="match status" value="1"/>
</dbReference>
<dbReference type="GO" id="GO:0016491">
    <property type="term" value="F:oxidoreductase activity"/>
    <property type="evidence" value="ECO:0007669"/>
    <property type="project" value="UniProtKB-KW"/>
</dbReference>
<dbReference type="RefSeq" id="WP_132684184.1">
    <property type="nucleotide sequence ID" value="NZ_SMLA01000025.1"/>
</dbReference>
<dbReference type="Gene3D" id="3.30.9.10">
    <property type="entry name" value="D-Amino Acid Oxidase, subunit A, domain 2"/>
    <property type="match status" value="1"/>
</dbReference>
<evidence type="ECO:0000313" key="4">
    <source>
        <dbReference type="EMBL" id="TDD87060.1"/>
    </source>
</evidence>
<dbReference type="GO" id="GO:0005737">
    <property type="term" value="C:cytoplasm"/>
    <property type="evidence" value="ECO:0007669"/>
    <property type="project" value="TreeGrafter"/>
</dbReference>
<feature type="region of interest" description="Disordered" evidence="2">
    <location>
        <begin position="397"/>
        <end position="419"/>
    </location>
</feature>
<comment type="caution">
    <text evidence="4">The sequence shown here is derived from an EMBL/GenBank/DDBJ whole genome shotgun (WGS) entry which is preliminary data.</text>
</comment>
<dbReference type="InterPro" id="IPR006076">
    <property type="entry name" value="FAD-dep_OxRdtase"/>
</dbReference>